<dbReference type="RefSeq" id="WP_306953391.1">
    <property type="nucleotide sequence ID" value="NZ_JAURUO010000003.1"/>
</dbReference>
<dbReference type="Pfam" id="PF00571">
    <property type="entry name" value="CBS"/>
    <property type="match status" value="2"/>
</dbReference>
<dbReference type="Pfam" id="PF02080">
    <property type="entry name" value="TrkA_C"/>
    <property type="match status" value="1"/>
</dbReference>
<dbReference type="InterPro" id="IPR000644">
    <property type="entry name" value="CBS_dom"/>
</dbReference>
<feature type="transmembrane region" description="Helical" evidence="11">
    <location>
        <begin position="337"/>
        <end position="360"/>
    </location>
</feature>
<dbReference type="PROSITE" id="PS51371">
    <property type="entry name" value="CBS"/>
    <property type="match status" value="2"/>
</dbReference>
<dbReference type="SUPFAM" id="SSF81340">
    <property type="entry name" value="Clc chloride channel"/>
    <property type="match status" value="1"/>
</dbReference>
<dbReference type="EMBL" id="JAURUO010000003">
    <property type="protein sequence ID" value="MDP9727835.1"/>
    <property type="molecule type" value="Genomic_DNA"/>
</dbReference>
<evidence type="ECO:0000256" key="10">
    <source>
        <dbReference type="PROSITE-ProRule" id="PRU00703"/>
    </source>
</evidence>
<dbReference type="PANTHER" id="PTHR43427:SF6">
    <property type="entry name" value="CHLORIDE CHANNEL PROTEIN CLC-E"/>
    <property type="match status" value="1"/>
</dbReference>
<dbReference type="InterPro" id="IPR036721">
    <property type="entry name" value="RCK_C_sf"/>
</dbReference>
<feature type="transmembrane region" description="Helical" evidence="11">
    <location>
        <begin position="71"/>
        <end position="89"/>
    </location>
</feature>
<protein>
    <submittedName>
        <fullName evidence="14">CIC family chloride channel protein</fullName>
    </submittedName>
</protein>
<dbReference type="PRINTS" id="PR00762">
    <property type="entry name" value="CLCHANNEL"/>
</dbReference>
<feature type="domain" description="RCK C-terminal" evidence="12">
    <location>
        <begin position="584"/>
        <end position="666"/>
    </location>
</feature>
<dbReference type="PROSITE" id="PS51202">
    <property type="entry name" value="RCK_C"/>
    <property type="match status" value="1"/>
</dbReference>
<gene>
    <name evidence="14" type="ORF">J2S04_000765</name>
</gene>
<evidence type="ECO:0000256" key="5">
    <source>
        <dbReference type="ARBA" id="ARBA00023065"/>
    </source>
</evidence>
<dbReference type="InterPro" id="IPR006037">
    <property type="entry name" value="RCK_C"/>
</dbReference>
<comment type="subcellular location">
    <subcellularLocation>
        <location evidence="1">Membrane</location>
        <topology evidence="1">Multi-pass membrane protein</topology>
    </subcellularLocation>
</comment>
<feature type="transmembrane region" description="Helical" evidence="11">
    <location>
        <begin position="27"/>
        <end position="51"/>
    </location>
</feature>
<dbReference type="SUPFAM" id="SSF116726">
    <property type="entry name" value="TrkA C-terminal domain-like"/>
    <property type="match status" value="1"/>
</dbReference>
<feature type="domain" description="CBS" evidence="13">
    <location>
        <begin position="517"/>
        <end position="579"/>
    </location>
</feature>
<feature type="transmembrane region" description="Helical" evidence="11">
    <location>
        <begin position="309"/>
        <end position="331"/>
    </location>
</feature>
<comment type="caution">
    <text evidence="14">The sequence shown here is derived from an EMBL/GenBank/DDBJ whole genome shotgun (WGS) entry which is preliminary data.</text>
</comment>
<evidence type="ECO:0000256" key="11">
    <source>
        <dbReference type="SAM" id="Phobius"/>
    </source>
</evidence>
<keyword evidence="8" id="KW-0868">Chloride</keyword>
<name>A0ABT9LU85_9BACL</name>
<evidence type="ECO:0000256" key="2">
    <source>
        <dbReference type="ARBA" id="ARBA00022448"/>
    </source>
</evidence>
<dbReference type="InterPro" id="IPR046342">
    <property type="entry name" value="CBS_dom_sf"/>
</dbReference>
<keyword evidence="3 11" id="KW-0812">Transmembrane</keyword>
<feature type="transmembrane region" description="Helical" evidence="11">
    <location>
        <begin position="163"/>
        <end position="186"/>
    </location>
</feature>
<reference evidence="14 15" key="1">
    <citation type="submission" date="2023-07" db="EMBL/GenBank/DDBJ databases">
        <title>Genomic Encyclopedia of Type Strains, Phase IV (KMG-IV): sequencing the most valuable type-strain genomes for metagenomic binning, comparative biology and taxonomic classification.</title>
        <authorList>
            <person name="Goeker M."/>
        </authorList>
    </citation>
    <scope>NUCLEOTIDE SEQUENCE [LARGE SCALE GENOMIC DNA]</scope>
    <source>
        <strain evidence="14 15">DSM 25924</strain>
    </source>
</reference>
<dbReference type="Gene3D" id="1.10.3080.10">
    <property type="entry name" value="Clc chloride channel"/>
    <property type="match status" value="1"/>
</dbReference>
<evidence type="ECO:0000256" key="4">
    <source>
        <dbReference type="ARBA" id="ARBA00022989"/>
    </source>
</evidence>
<feature type="transmembrane region" description="Helical" evidence="11">
    <location>
        <begin position="372"/>
        <end position="394"/>
    </location>
</feature>
<dbReference type="CDD" id="cd00400">
    <property type="entry name" value="Voltage_gated_ClC"/>
    <property type="match status" value="1"/>
</dbReference>
<dbReference type="Gene3D" id="3.10.580.10">
    <property type="entry name" value="CBS-domain"/>
    <property type="match status" value="1"/>
</dbReference>
<dbReference type="PANTHER" id="PTHR43427">
    <property type="entry name" value="CHLORIDE CHANNEL PROTEIN CLC-E"/>
    <property type="match status" value="1"/>
</dbReference>
<keyword evidence="9" id="KW-0407">Ion channel</keyword>
<accession>A0ABT9LU85</accession>
<dbReference type="Pfam" id="PF00654">
    <property type="entry name" value="Voltage_CLC"/>
    <property type="match status" value="1"/>
</dbReference>
<evidence type="ECO:0000256" key="7">
    <source>
        <dbReference type="ARBA" id="ARBA00023173"/>
    </source>
</evidence>
<feature type="domain" description="CBS" evidence="13">
    <location>
        <begin position="455"/>
        <end position="513"/>
    </location>
</feature>
<evidence type="ECO:0000256" key="6">
    <source>
        <dbReference type="ARBA" id="ARBA00023136"/>
    </source>
</evidence>
<evidence type="ECO:0000256" key="1">
    <source>
        <dbReference type="ARBA" id="ARBA00004141"/>
    </source>
</evidence>
<feature type="transmembrane region" description="Helical" evidence="11">
    <location>
        <begin position="192"/>
        <end position="214"/>
    </location>
</feature>
<evidence type="ECO:0000313" key="14">
    <source>
        <dbReference type="EMBL" id="MDP9727835.1"/>
    </source>
</evidence>
<proteinExistence type="predicted"/>
<dbReference type="CDD" id="cd02205">
    <property type="entry name" value="CBS_pair_SF"/>
    <property type="match status" value="1"/>
</dbReference>
<dbReference type="Gene3D" id="3.30.70.1450">
    <property type="entry name" value="Regulator of K+ conductance, C-terminal domain"/>
    <property type="match status" value="1"/>
</dbReference>
<keyword evidence="10" id="KW-0129">CBS domain</keyword>
<keyword evidence="15" id="KW-1185">Reference proteome</keyword>
<keyword evidence="5" id="KW-0406">Ion transport</keyword>
<dbReference type="InterPro" id="IPR050368">
    <property type="entry name" value="ClC-type_chloride_channel"/>
</dbReference>
<feature type="transmembrane region" description="Helical" evidence="11">
    <location>
        <begin position="400"/>
        <end position="420"/>
    </location>
</feature>
<organism evidence="14 15">
    <name type="scientific">Alicyclobacillus tolerans</name>
    <dbReference type="NCBI Taxonomy" id="90970"/>
    <lineage>
        <taxon>Bacteria</taxon>
        <taxon>Bacillati</taxon>
        <taxon>Bacillota</taxon>
        <taxon>Bacilli</taxon>
        <taxon>Bacillales</taxon>
        <taxon>Alicyclobacillaceae</taxon>
        <taxon>Alicyclobacillus</taxon>
    </lineage>
</organism>
<evidence type="ECO:0000259" key="12">
    <source>
        <dbReference type="PROSITE" id="PS51202"/>
    </source>
</evidence>
<keyword evidence="4 11" id="KW-1133">Transmembrane helix</keyword>
<sequence>MHNQFVTVSAKDPIISRWLNKPYREPLLLLLLSIFVGIIGGLGAILFRAMIHWFFLLFHVSPEVTHSPLRIIIPAIGLLLVGFITNYFAREVKGHGVPQILESLALRGGRIRPRIAFFGILAPAITIGSGGSVGREGPIALIGGAFGSVLGQALKLTDKYISLLLACGAAAGISATFNAPIAGGFFGLEVILGSYAFGAIMPVFLASVTGATTFDVFMGNHPVLPTAHYPIIHPIALLFMIILGVLAGGFGLLYSKGLTISEDWIAKWKVPFWMKNIVGGLTIGLIGFMLPQVLGVGYPSILSALTGKLSLGTLILLMIFKYIATLTTVGSGGSGGVFAPSLFLGAMLGASYGDFLKIIFPYWIPHPEIYAIAGMGAIFAAAAQAPFVAITILLEVTGDYQLTPVVIAACIMAYLVHGLLTRDSMYTVKLARRGIRILRGNEVRPTEQISVTQAMEPVALILFEQDTVDHAYHLLTSSRHHAAVLLNEKNQLTGIVTLETLRPLIEQHKPNATLHDLSTHQTPTIQKHQSLEEAMRLFSLYDLPLLPVMDETNHSVIGMLTERDVVRAYNAYTIYSTESNAKIRQLQDLHQNSGQFTNLRLKENSPVIGLSLADVRFPSEAVIVSIKRQNNLLVPHGKTVFQKDDEVLLFISPIQKVDEVVNFMSGEVSSLSKH</sequence>
<dbReference type="SMART" id="SM00116">
    <property type="entry name" value="CBS"/>
    <property type="match status" value="1"/>
</dbReference>
<feature type="transmembrane region" description="Helical" evidence="11">
    <location>
        <begin position="277"/>
        <end position="297"/>
    </location>
</feature>
<dbReference type="SUPFAM" id="SSF54631">
    <property type="entry name" value="CBS-domain pair"/>
    <property type="match status" value="1"/>
</dbReference>
<evidence type="ECO:0000256" key="8">
    <source>
        <dbReference type="ARBA" id="ARBA00023214"/>
    </source>
</evidence>
<keyword evidence="6 11" id="KW-0472">Membrane</keyword>
<feature type="transmembrane region" description="Helical" evidence="11">
    <location>
        <begin position="235"/>
        <end position="254"/>
    </location>
</feature>
<dbReference type="InterPro" id="IPR014743">
    <property type="entry name" value="Cl-channel_core"/>
</dbReference>
<dbReference type="InterPro" id="IPR001807">
    <property type="entry name" value="ClC"/>
</dbReference>
<keyword evidence="7" id="KW-0869">Chloride channel</keyword>
<evidence type="ECO:0000256" key="9">
    <source>
        <dbReference type="ARBA" id="ARBA00023303"/>
    </source>
</evidence>
<evidence type="ECO:0000313" key="15">
    <source>
        <dbReference type="Proteomes" id="UP001229209"/>
    </source>
</evidence>
<feature type="transmembrane region" description="Helical" evidence="11">
    <location>
        <begin position="115"/>
        <end position="133"/>
    </location>
</feature>
<keyword evidence="2" id="KW-0813">Transport</keyword>
<dbReference type="Proteomes" id="UP001229209">
    <property type="component" value="Unassembled WGS sequence"/>
</dbReference>
<evidence type="ECO:0000256" key="3">
    <source>
        <dbReference type="ARBA" id="ARBA00022692"/>
    </source>
</evidence>
<evidence type="ECO:0000259" key="13">
    <source>
        <dbReference type="PROSITE" id="PS51371"/>
    </source>
</evidence>